<accession>A0A9N7RMT2</accession>
<gene>
    <name evidence="1" type="ORF">SHERM_04356</name>
</gene>
<keyword evidence="1" id="KW-0808">Transferase</keyword>
<reference evidence="1" key="1">
    <citation type="submission" date="2019-12" db="EMBL/GenBank/DDBJ databases">
        <authorList>
            <person name="Scholes J."/>
        </authorList>
    </citation>
    <scope>NUCLEOTIDE SEQUENCE</scope>
</reference>
<evidence type="ECO:0000313" key="1">
    <source>
        <dbReference type="EMBL" id="CAA0837383.1"/>
    </source>
</evidence>
<keyword evidence="2" id="KW-1185">Reference proteome</keyword>
<evidence type="ECO:0000313" key="2">
    <source>
        <dbReference type="Proteomes" id="UP001153555"/>
    </source>
</evidence>
<dbReference type="EMBL" id="CACSLK010030184">
    <property type="protein sequence ID" value="CAA0837383.1"/>
    <property type="molecule type" value="Genomic_DNA"/>
</dbReference>
<organism evidence="1 2">
    <name type="scientific">Striga hermonthica</name>
    <name type="common">Purple witchweed</name>
    <name type="synonym">Buchnera hermonthica</name>
    <dbReference type="NCBI Taxonomy" id="68872"/>
    <lineage>
        <taxon>Eukaryota</taxon>
        <taxon>Viridiplantae</taxon>
        <taxon>Streptophyta</taxon>
        <taxon>Embryophyta</taxon>
        <taxon>Tracheophyta</taxon>
        <taxon>Spermatophyta</taxon>
        <taxon>Magnoliopsida</taxon>
        <taxon>eudicotyledons</taxon>
        <taxon>Gunneridae</taxon>
        <taxon>Pentapetalae</taxon>
        <taxon>asterids</taxon>
        <taxon>lamiids</taxon>
        <taxon>Lamiales</taxon>
        <taxon>Orobanchaceae</taxon>
        <taxon>Buchnereae</taxon>
        <taxon>Striga</taxon>
    </lineage>
</organism>
<dbReference type="PANTHER" id="PTHR35118:SF3">
    <property type="entry name" value="PROTEIN KINASE SUPERFAMILY PROTEIN"/>
    <property type="match status" value="1"/>
</dbReference>
<sequence length="412" mass="46701">MEGIPSDRDSMAKTSSSGGRAHLRKEFLNRFVDGESFRETLTSWLEDLVEHNAGGATFDSPFERIGLQKFDYALEGVRFSSCSMWEAFWGEGHNAMPFYVSSLYDRNLKFYPAEKVLAKGKTGRLCASAIMLKNPRHPQGKWDDVVELALLRPCYDYNDSYPNLSLVSEALFFAIRVMIARSVSKSSVRTSLNYVFVLVLNSQCGSVVRVEGDLNKMDFDLNTNNVYKYAASWFQNYSRIAISPVERIWNKLGNANWGDVGARQALYATFHSIAQFAGMPRNTIEDLAAVHGSRLQARKVERNLTDKNSSSYDHNNDNTKMNMFQHRTASPEIVELHEESIKLDCSRKTVKLEVGDVVLLEDSDSQNGYLVNKVMSDGEIPYYISSRVENPGEDLFLYASPTRHRWSPHGRT</sequence>
<dbReference type="Proteomes" id="UP001153555">
    <property type="component" value="Unassembled WGS sequence"/>
</dbReference>
<protein>
    <submittedName>
        <fullName evidence="1">Protein kinase superfamily protein</fullName>
    </submittedName>
</protein>
<name>A0A9N7RMT2_STRHE</name>
<dbReference type="GO" id="GO:0016301">
    <property type="term" value="F:kinase activity"/>
    <property type="evidence" value="ECO:0007669"/>
    <property type="project" value="UniProtKB-KW"/>
</dbReference>
<keyword evidence="1" id="KW-0418">Kinase</keyword>
<dbReference type="AlphaFoldDB" id="A0A9N7RMT2"/>
<dbReference type="OrthoDB" id="1890226at2759"/>
<proteinExistence type="predicted"/>
<comment type="caution">
    <text evidence="1">The sequence shown here is derived from an EMBL/GenBank/DDBJ whole genome shotgun (WGS) entry which is preliminary data.</text>
</comment>
<dbReference type="PANTHER" id="PTHR35118">
    <property type="entry name" value="KINASE FAMILY PROTEIN"/>
    <property type="match status" value="1"/>
</dbReference>